<keyword evidence="2" id="KW-1185">Reference proteome</keyword>
<accession>A0A1M5IAR7</accession>
<protein>
    <recommendedName>
        <fullName evidence="3">DUF3081 domain-containing protein</fullName>
    </recommendedName>
</protein>
<dbReference type="Proteomes" id="UP000184170">
    <property type="component" value="Unassembled WGS sequence"/>
</dbReference>
<dbReference type="EMBL" id="FQVA01000010">
    <property type="protein sequence ID" value="SHG25351.1"/>
    <property type="molecule type" value="Genomic_DNA"/>
</dbReference>
<dbReference type="AlphaFoldDB" id="A0A1M5IAR7"/>
<proteinExistence type="predicted"/>
<gene>
    <name evidence="1" type="ORF">SAMN04487965_3630</name>
</gene>
<dbReference type="Pfam" id="PF11280">
    <property type="entry name" value="DUF3081"/>
    <property type="match status" value="1"/>
</dbReference>
<dbReference type="InterPro" id="IPR021432">
    <property type="entry name" value="DUF3081"/>
</dbReference>
<reference evidence="2" key="1">
    <citation type="submission" date="2016-11" db="EMBL/GenBank/DDBJ databases">
        <authorList>
            <person name="Varghese N."/>
            <person name="Submissions S."/>
        </authorList>
    </citation>
    <scope>NUCLEOTIDE SEQUENCE [LARGE SCALE GENOMIC DNA]</scope>
    <source>
        <strain evidence="2">CGMCC 1.7063</strain>
    </source>
</reference>
<name>A0A1M5IAR7_9GAMM</name>
<organism evidence="1 2">
    <name type="scientific">Microbulbifer donghaiensis</name>
    <dbReference type="NCBI Taxonomy" id="494016"/>
    <lineage>
        <taxon>Bacteria</taxon>
        <taxon>Pseudomonadati</taxon>
        <taxon>Pseudomonadota</taxon>
        <taxon>Gammaproteobacteria</taxon>
        <taxon>Cellvibrionales</taxon>
        <taxon>Microbulbiferaceae</taxon>
        <taxon>Microbulbifer</taxon>
    </lineage>
</organism>
<dbReference type="OrthoDB" id="5818611at2"/>
<dbReference type="STRING" id="494016.SAMN04487965_3630"/>
<dbReference type="RefSeq" id="WP_073277832.1">
    <property type="nucleotide sequence ID" value="NZ_FQVA01000010.1"/>
</dbReference>
<evidence type="ECO:0008006" key="3">
    <source>
        <dbReference type="Google" id="ProtNLM"/>
    </source>
</evidence>
<evidence type="ECO:0000313" key="1">
    <source>
        <dbReference type="EMBL" id="SHG25351.1"/>
    </source>
</evidence>
<evidence type="ECO:0000313" key="2">
    <source>
        <dbReference type="Proteomes" id="UP000184170"/>
    </source>
</evidence>
<sequence>MEQEHKIDVKEALRVFDKATKEGVKESDGWHYRGLTVSTDFDGYTVFINSAKVQLTVFFHNKYTVDYDSADDLQEFVDLLAKLDRD</sequence>